<dbReference type="SUPFAM" id="SSF52540">
    <property type="entry name" value="P-loop containing nucleoside triphosphate hydrolases"/>
    <property type="match status" value="1"/>
</dbReference>
<dbReference type="SMART" id="SM00448">
    <property type="entry name" value="REC"/>
    <property type="match status" value="1"/>
</dbReference>
<protein>
    <submittedName>
        <fullName evidence="9">Sigma-54-dependent Fis family transcriptional regulator</fullName>
    </submittedName>
</protein>
<proteinExistence type="predicted"/>
<dbReference type="InterPro" id="IPR025943">
    <property type="entry name" value="Sigma_54_int_dom_ATP-bd_2"/>
</dbReference>
<sequence length="581" mass="63296">MAVALIVDDEVDLCRLMQMTLKRMDIDARIAYDLATANSLLAEQTFDFCLTDLRLPDGSGLDLVKQISQHHPNTPIAVITAHGNMDLAIEALKLGAFDFVNKPLELPRLRQLVENALKAAADANAQTTASTPPDLFAGKLIGQSAAILQLKNTIQKLARSQAPVFLWGESGTGKEVVARLIHELSPRSQASFVAVNCGAIPAELMESEFFGHKKGSFTGATTDKDGLFQQANGGTLFLDEVADLPLAMQVKLLRAIQEKKVRPIGGTQEVAVDIRLLSATHKNLARLVEAGEFRQDLYYRIHVIEVRLPSLNQRTDDILLLATHFLAQIYTDWQLDTQPVLTDAAKRALLNHRYLGNVRELRNILERAVTLADSAVIDVTHLQLTPMEAAASQDTDDHPTNQHNTSKHNTSQHTIDKQDTNQQLADSQLSTAPPVTPTPTDSKPSPQATVSTRYQQTAFNPTIQLTPNTLAAGTVLPTSPAPTLQNAHDNPAPSQLGQQAHQTDEPTGVFAGLSGVPLTDDGLPSEGLEAYLLQQERQLIIAALNQSGGNKTQAAKLLNMSFRSLRYRMKKLGLESDGDDD</sequence>
<feature type="modified residue" description="4-aspartylphosphate" evidence="5">
    <location>
        <position position="52"/>
    </location>
</feature>
<dbReference type="InterPro" id="IPR027417">
    <property type="entry name" value="P-loop_NTPase"/>
</dbReference>
<dbReference type="InterPro" id="IPR001789">
    <property type="entry name" value="Sig_transdc_resp-reg_receiver"/>
</dbReference>
<dbReference type="OrthoDB" id="9804019at2"/>
<evidence type="ECO:0000256" key="1">
    <source>
        <dbReference type="ARBA" id="ARBA00022741"/>
    </source>
</evidence>
<comment type="caution">
    <text evidence="9">The sequence shown here is derived from an EMBL/GenBank/DDBJ whole genome shotgun (WGS) entry which is preliminary data.</text>
</comment>
<dbReference type="PANTHER" id="PTHR32071">
    <property type="entry name" value="TRANSCRIPTIONAL REGULATORY PROTEIN"/>
    <property type="match status" value="1"/>
</dbReference>
<dbReference type="Gene3D" id="3.40.50.2300">
    <property type="match status" value="1"/>
</dbReference>
<dbReference type="PROSITE" id="PS50045">
    <property type="entry name" value="SIGMA54_INTERACT_4"/>
    <property type="match status" value="1"/>
</dbReference>
<dbReference type="AlphaFoldDB" id="A0A1B8QEW5"/>
<name>A0A1B8QEW5_9GAMM</name>
<dbReference type="Proteomes" id="UP000092508">
    <property type="component" value="Unassembled WGS sequence"/>
</dbReference>
<reference evidence="9 10" key="1">
    <citation type="submission" date="2016-06" db="EMBL/GenBank/DDBJ databases">
        <title>Draft genome of Moraxella atlantae CCUG 66109.</title>
        <authorList>
            <person name="Salva-Serra F."/>
            <person name="Engstrom-Jakobsson H."/>
            <person name="Thorell K."/>
            <person name="Gonzales-Siles L."/>
            <person name="Karlsson R."/>
            <person name="Boulund F."/>
            <person name="Engstrand L."/>
            <person name="Kristiansson E."/>
            <person name="Moore E."/>
        </authorList>
    </citation>
    <scope>NUCLEOTIDE SEQUENCE [LARGE SCALE GENOMIC DNA]</scope>
    <source>
        <strain evidence="9 10">CCUG 66109</strain>
    </source>
</reference>
<evidence type="ECO:0000256" key="3">
    <source>
        <dbReference type="ARBA" id="ARBA00023015"/>
    </source>
</evidence>
<dbReference type="Gene3D" id="3.40.50.300">
    <property type="entry name" value="P-loop containing nucleotide triphosphate hydrolases"/>
    <property type="match status" value="1"/>
</dbReference>
<dbReference type="Gene3D" id="1.10.8.60">
    <property type="match status" value="1"/>
</dbReference>
<dbReference type="PRINTS" id="PR01590">
    <property type="entry name" value="HTHFIS"/>
</dbReference>
<dbReference type="SUPFAM" id="SSF46689">
    <property type="entry name" value="Homeodomain-like"/>
    <property type="match status" value="1"/>
</dbReference>
<feature type="compositionally biased region" description="Polar residues" evidence="6">
    <location>
        <begin position="481"/>
        <end position="500"/>
    </location>
</feature>
<keyword evidence="2" id="KW-0067">ATP-binding</keyword>
<dbReference type="Pfam" id="PF02954">
    <property type="entry name" value="HTH_8"/>
    <property type="match status" value="1"/>
</dbReference>
<dbReference type="GO" id="GO:0005524">
    <property type="term" value="F:ATP binding"/>
    <property type="evidence" value="ECO:0007669"/>
    <property type="project" value="UniProtKB-KW"/>
</dbReference>
<organism evidence="9 10">
    <name type="scientific">Faucicola atlantae</name>
    <dbReference type="NCBI Taxonomy" id="34059"/>
    <lineage>
        <taxon>Bacteria</taxon>
        <taxon>Pseudomonadati</taxon>
        <taxon>Pseudomonadota</taxon>
        <taxon>Gammaproteobacteria</taxon>
        <taxon>Moraxellales</taxon>
        <taxon>Moraxellaceae</taxon>
        <taxon>Faucicola</taxon>
    </lineage>
</organism>
<dbReference type="SMART" id="SM00382">
    <property type="entry name" value="AAA"/>
    <property type="match status" value="1"/>
</dbReference>
<feature type="region of interest" description="Disordered" evidence="6">
    <location>
        <begin position="477"/>
        <end position="500"/>
    </location>
</feature>
<dbReference type="InterPro" id="IPR058031">
    <property type="entry name" value="AAA_lid_NorR"/>
</dbReference>
<dbReference type="PROSITE" id="PS00675">
    <property type="entry name" value="SIGMA54_INTERACT_1"/>
    <property type="match status" value="1"/>
</dbReference>
<dbReference type="InterPro" id="IPR011006">
    <property type="entry name" value="CheY-like_superfamily"/>
</dbReference>
<dbReference type="InterPro" id="IPR009057">
    <property type="entry name" value="Homeodomain-like_sf"/>
</dbReference>
<evidence type="ECO:0000313" key="9">
    <source>
        <dbReference type="EMBL" id="OBX80491.1"/>
    </source>
</evidence>
<dbReference type="PROSITE" id="PS50110">
    <property type="entry name" value="RESPONSE_REGULATORY"/>
    <property type="match status" value="1"/>
</dbReference>
<dbReference type="GO" id="GO:0006355">
    <property type="term" value="P:regulation of DNA-templated transcription"/>
    <property type="evidence" value="ECO:0007669"/>
    <property type="project" value="InterPro"/>
</dbReference>
<evidence type="ECO:0000256" key="4">
    <source>
        <dbReference type="ARBA" id="ARBA00023163"/>
    </source>
</evidence>
<dbReference type="SUPFAM" id="SSF52172">
    <property type="entry name" value="CheY-like"/>
    <property type="match status" value="1"/>
</dbReference>
<dbReference type="Pfam" id="PF25601">
    <property type="entry name" value="AAA_lid_14"/>
    <property type="match status" value="1"/>
</dbReference>
<evidence type="ECO:0000313" key="10">
    <source>
        <dbReference type="Proteomes" id="UP000092508"/>
    </source>
</evidence>
<dbReference type="EMBL" id="LZMZ01000006">
    <property type="protein sequence ID" value="OBX80491.1"/>
    <property type="molecule type" value="Genomic_DNA"/>
</dbReference>
<keyword evidence="1" id="KW-0547">Nucleotide-binding</keyword>
<dbReference type="InterPro" id="IPR002078">
    <property type="entry name" value="Sigma_54_int"/>
</dbReference>
<dbReference type="Gene3D" id="1.10.10.60">
    <property type="entry name" value="Homeodomain-like"/>
    <property type="match status" value="1"/>
</dbReference>
<feature type="compositionally biased region" description="Polar residues" evidence="6">
    <location>
        <begin position="401"/>
        <end position="413"/>
    </location>
</feature>
<feature type="domain" description="Response regulatory" evidence="8">
    <location>
        <begin position="3"/>
        <end position="117"/>
    </location>
</feature>
<dbReference type="RefSeq" id="WP_067235096.1">
    <property type="nucleotide sequence ID" value="NZ_LZMZ01000006.1"/>
</dbReference>
<evidence type="ECO:0000259" key="7">
    <source>
        <dbReference type="PROSITE" id="PS50045"/>
    </source>
</evidence>
<evidence type="ECO:0000259" key="8">
    <source>
        <dbReference type="PROSITE" id="PS50110"/>
    </source>
</evidence>
<keyword evidence="3" id="KW-0805">Transcription regulation</keyword>
<evidence type="ECO:0000256" key="5">
    <source>
        <dbReference type="PROSITE-ProRule" id="PRU00169"/>
    </source>
</evidence>
<feature type="domain" description="Sigma-54 factor interaction" evidence="7">
    <location>
        <begin position="140"/>
        <end position="370"/>
    </location>
</feature>
<keyword evidence="5" id="KW-0597">Phosphoprotein</keyword>
<dbReference type="InterPro" id="IPR002197">
    <property type="entry name" value="HTH_Fis"/>
</dbReference>
<dbReference type="InterPro" id="IPR003593">
    <property type="entry name" value="AAA+_ATPase"/>
</dbReference>
<dbReference type="STRING" id="34059.A9308_03925"/>
<dbReference type="Pfam" id="PF00158">
    <property type="entry name" value="Sigma54_activat"/>
    <property type="match status" value="1"/>
</dbReference>
<dbReference type="CDD" id="cd00009">
    <property type="entry name" value="AAA"/>
    <property type="match status" value="1"/>
</dbReference>
<keyword evidence="4" id="KW-0804">Transcription</keyword>
<gene>
    <name evidence="9" type="ORF">A9308_03925</name>
</gene>
<dbReference type="GO" id="GO:0000160">
    <property type="term" value="P:phosphorelay signal transduction system"/>
    <property type="evidence" value="ECO:0007669"/>
    <property type="project" value="InterPro"/>
</dbReference>
<dbReference type="GO" id="GO:0043565">
    <property type="term" value="F:sequence-specific DNA binding"/>
    <property type="evidence" value="ECO:0007669"/>
    <property type="project" value="InterPro"/>
</dbReference>
<feature type="compositionally biased region" description="Polar residues" evidence="6">
    <location>
        <begin position="420"/>
        <end position="452"/>
    </location>
</feature>
<evidence type="ECO:0000256" key="6">
    <source>
        <dbReference type="SAM" id="MobiDB-lite"/>
    </source>
</evidence>
<feature type="region of interest" description="Disordered" evidence="6">
    <location>
        <begin position="390"/>
        <end position="452"/>
    </location>
</feature>
<evidence type="ECO:0000256" key="2">
    <source>
        <dbReference type="ARBA" id="ARBA00022840"/>
    </source>
</evidence>
<dbReference type="InterPro" id="IPR025662">
    <property type="entry name" value="Sigma_54_int_dom_ATP-bd_1"/>
</dbReference>
<dbReference type="Pfam" id="PF00072">
    <property type="entry name" value="Response_reg"/>
    <property type="match status" value="1"/>
</dbReference>
<dbReference type="FunFam" id="3.40.50.300:FF:000006">
    <property type="entry name" value="DNA-binding transcriptional regulator NtrC"/>
    <property type="match status" value="1"/>
</dbReference>
<accession>A0A1B8QEW5</accession>
<dbReference type="PANTHER" id="PTHR32071:SF100">
    <property type="entry name" value="RESPONSE REGULATOR PROTEIN PILR"/>
    <property type="match status" value="1"/>
</dbReference>
<dbReference type="PROSITE" id="PS00676">
    <property type="entry name" value="SIGMA54_INTERACT_2"/>
    <property type="match status" value="1"/>
</dbReference>